<dbReference type="Proteomes" id="UP000178086">
    <property type="component" value="Unassembled WGS sequence"/>
</dbReference>
<dbReference type="Pfam" id="PF02754">
    <property type="entry name" value="CCG"/>
    <property type="match status" value="2"/>
</dbReference>
<dbReference type="GO" id="GO:0016491">
    <property type="term" value="F:oxidoreductase activity"/>
    <property type="evidence" value="ECO:0007669"/>
    <property type="project" value="UniProtKB-KW"/>
</dbReference>
<dbReference type="EMBL" id="MELI01000033">
    <property type="protein sequence ID" value="OFW34752.1"/>
    <property type="molecule type" value="Genomic_DNA"/>
</dbReference>
<reference evidence="3 4" key="1">
    <citation type="journal article" date="2016" name="Nat. Commun.">
        <title>Thousands of microbial genomes shed light on interconnected biogeochemical processes in an aquifer system.</title>
        <authorList>
            <person name="Anantharaman K."/>
            <person name="Brown C.T."/>
            <person name="Hug L.A."/>
            <person name="Sharon I."/>
            <person name="Castelle C.J."/>
            <person name="Probst A.J."/>
            <person name="Thomas B.C."/>
            <person name="Singh A."/>
            <person name="Wilkins M.J."/>
            <person name="Karaoz U."/>
            <person name="Brodie E.L."/>
            <person name="Williams K.H."/>
            <person name="Hubbard S.S."/>
            <person name="Banfield J.F."/>
        </authorList>
    </citation>
    <scope>NUCLEOTIDE SEQUENCE [LARGE SCALE GENOMIC DNA]</scope>
</reference>
<gene>
    <name evidence="3" type="ORF">A2074_05985</name>
</gene>
<dbReference type="PANTHER" id="PTHR42947">
    <property type="entry name" value="COB--COM HETERODISULFIDE REDUCTASE SUBUNIT B 1"/>
    <property type="match status" value="1"/>
</dbReference>
<feature type="domain" description="Cysteine-rich" evidence="2">
    <location>
        <begin position="4"/>
        <end position="85"/>
    </location>
</feature>
<evidence type="ECO:0000256" key="1">
    <source>
        <dbReference type="ARBA" id="ARBA00023002"/>
    </source>
</evidence>
<evidence type="ECO:0000313" key="3">
    <source>
        <dbReference type="EMBL" id="OFW34752.1"/>
    </source>
</evidence>
<comment type="caution">
    <text evidence="3">The sequence shown here is derived from an EMBL/GenBank/DDBJ whole genome shotgun (WGS) entry which is preliminary data.</text>
</comment>
<sequence>MQTYAYFPGCSLETSAKEYDTSTRAVFDKLGIGLTEVPDWSCCGSSQAHKVDRDMAAAIAGRNLVLASEIGDIVAPCASCFMSLKEAAVELEHDSGIRDMLKENGLEYLPGSVRVISTVEAAHNALEKGMFEGKVTKPLKNLKVASYYGCLLVRPPKIAQFDDVENPMSMDRLMEAAGATPVKWSHKTECCGNAYIMVDKDMTLNLVRNILNAAVSAGADVVAAACPLCHMNLVMRQPYMMQKYGLKSEIPIVYFSQLLGTALNADEQDLGIDGEVMRLINKRRQEANEVKEVG</sequence>
<organism evidence="3 4">
    <name type="scientific">Candidatus Aquicultor primus</name>
    <dbReference type="NCBI Taxonomy" id="1797195"/>
    <lineage>
        <taxon>Bacteria</taxon>
        <taxon>Bacillati</taxon>
        <taxon>Actinomycetota</taxon>
        <taxon>Candidatus Aquicultoria</taxon>
        <taxon>Candidatus Aquicultorales</taxon>
        <taxon>Candidatus Aquicultoraceae</taxon>
        <taxon>Candidatus Aquicultor</taxon>
    </lineage>
</organism>
<accession>A0A1F2UP71</accession>
<dbReference type="Gene3D" id="1.20.1050.140">
    <property type="match status" value="1"/>
</dbReference>
<keyword evidence="1" id="KW-0560">Oxidoreductase</keyword>
<dbReference type="InterPro" id="IPR051278">
    <property type="entry name" value="HdrB/HdrD_reductase"/>
</dbReference>
<feature type="domain" description="Cysteine-rich" evidence="2">
    <location>
        <begin position="144"/>
        <end position="233"/>
    </location>
</feature>
<protein>
    <recommendedName>
        <fullName evidence="2">Cysteine-rich domain-containing protein</fullName>
    </recommendedName>
</protein>
<evidence type="ECO:0000313" key="4">
    <source>
        <dbReference type="Proteomes" id="UP000178086"/>
    </source>
</evidence>
<name>A0A1F2UP71_9ACTN</name>
<dbReference type="PANTHER" id="PTHR42947:SF1">
    <property type="entry name" value="COB--COM HETERODISULFIDE REDUCTASE SUBUNIT B 1"/>
    <property type="match status" value="1"/>
</dbReference>
<proteinExistence type="predicted"/>
<dbReference type="AlphaFoldDB" id="A0A1F2UP71"/>
<evidence type="ECO:0000259" key="2">
    <source>
        <dbReference type="Pfam" id="PF02754"/>
    </source>
</evidence>
<dbReference type="InterPro" id="IPR004017">
    <property type="entry name" value="Cys_rich_dom"/>
</dbReference>